<dbReference type="Pfam" id="PF13180">
    <property type="entry name" value="PDZ_2"/>
    <property type="match status" value="1"/>
</dbReference>
<dbReference type="InterPro" id="IPR036034">
    <property type="entry name" value="PDZ_sf"/>
</dbReference>
<evidence type="ECO:0000256" key="2">
    <source>
        <dbReference type="ARBA" id="ARBA00022801"/>
    </source>
</evidence>
<keyword evidence="2" id="KW-0378">Hydrolase</keyword>
<feature type="compositionally biased region" description="Low complexity" evidence="3">
    <location>
        <begin position="1"/>
        <end position="76"/>
    </location>
</feature>
<keyword evidence="4" id="KW-0472">Membrane</keyword>
<keyword evidence="7" id="KW-1185">Reference proteome</keyword>
<organism evidence="6 7">
    <name type="scientific">Subtercola lobariae</name>
    <dbReference type="NCBI Taxonomy" id="1588641"/>
    <lineage>
        <taxon>Bacteria</taxon>
        <taxon>Bacillati</taxon>
        <taxon>Actinomycetota</taxon>
        <taxon>Actinomycetes</taxon>
        <taxon>Micrococcales</taxon>
        <taxon>Microbacteriaceae</taxon>
        <taxon>Subtercola</taxon>
    </lineage>
</organism>
<evidence type="ECO:0000256" key="4">
    <source>
        <dbReference type="SAM" id="Phobius"/>
    </source>
</evidence>
<gene>
    <name evidence="6" type="ORF">GCM10011399_28470</name>
</gene>
<dbReference type="InterPro" id="IPR001940">
    <property type="entry name" value="Peptidase_S1C"/>
</dbReference>
<evidence type="ECO:0000259" key="5">
    <source>
        <dbReference type="PROSITE" id="PS50106"/>
    </source>
</evidence>
<dbReference type="SUPFAM" id="SSF50494">
    <property type="entry name" value="Trypsin-like serine proteases"/>
    <property type="match status" value="1"/>
</dbReference>
<evidence type="ECO:0000256" key="1">
    <source>
        <dbReference type="ARBA" id="ARBA00022670"/>
    </source>
</evidence>
<dbReference type="PANTHER" id="PTHR43343">
    <property type="entry name" value="PEPTIDASE S12"/>
    <property type="match status" value="1"/>
</dbReference>
<protein>
    <recommendedName>
        <fullName evidence="5">PDZ domain-containing protein</fullName>
    </recommendedName>
</protein>
<feature type="region of interest" description="Disordered" evidence="3">
    <location>
        <begin position="127"/>
        <end position="191"/>
    </location>
</feature>
<feature type="region of interest" description="Disordered" evidence="3">
    <location>
        <begin position="1"/>
        <end position="80"/>
    </location>
</feature>
<dbReference type="Pfam" id="PF13365">
    <property type="entry name" value="Trypsin_2"/>
    <property type="match status" value="1"/>
</dbReference>
<evidence type="ECO:0000256" key="3">
    <source>
        <dbReference type="SAM" id="MobiDB-lite"/>
    </source>
</evidence>
<dbReference type="EMBL" id="BMGP01000005">
    <property type="protein sequence ID" value="GGF33634.1"/>
    <property type="molecule type" value="Genomic_DNA"/>
</dbReference>
<dbReference type="InterPro" id="IPR009003">
    <property type="entry name" value="Peptidase_S1_PA"/>
</dbReference>
<feature type="compositionally biased region" description="Gly residues" evidence="3">
    <location>
        <begin position="139"/>
        <end position="186"/>
    </location>
</feature>
<keyword evidence="1" id="KW-0645">Protease</keyword>
<feature type="domain" description="PDZ" evidence="5">
    <location>
        <begin position="418"/>
        <end position="463"/>
    </location>
</feature>
<dbReference type="RefSeq" id="WP_203586018.1">
    <property type="nucleotide sequence ID" value="NZ_BMGP01000005.1"/>
</dbReference>
<dbReference type="GO" id="GO:0006508">
    <property type="term" value="P:proteolysis"/>
    <property type="evidence" value="ECO:0007669"/>
    <property type="project" value="UniProtKB-KW"/>
</dbReference>
<dbReference type="PRINTS" id="PR00834">
    <property type="entry name" value="PROTEASES2C"/>
</dbReference>
<dbReference type="PANTHER" id="PTHR43343:SF3">
    <property type="entry name" value="PROTEASE DO-LIKE 8, CHLOROPLASTIC"/>
    <property type="match status" value="1"/>
</dbReference>
<dbReference type="Gene3D" id="2.40.10.120">
    <property type="match status" value="1"/>
</dbReference>
<evidence type="ECO:0000313" key="7">
    <source>
        <dbReference type="Proteomes" id="UP000598775"/>
    </source>
</evidence>
<dbReference type="CDD" id="cd06779">
    <property type="entry name" value="cpPDZ_Deg_HtrA-like"/>
    <property type="match status" value="1"/>
</dbReference>
<dbReference type="PROSITE" id="PS50106">
    <property type="entry name" value="PDZ"/>
    <property type="match status" value="1"/>
</dbReference>
<dbReference type="Gene3D" id="2.30.42.10">
    <property type="match status" value="1"/>
</dbReference>
<comment type="caution">
    <text evidence="6">The sequence shown here is derived from an EMBL/GenBank/DDBJ whole genome shotgun (WGS) entry which is preliminary data.</text>
</comment>
<dbReference type="AlphaFoldDB" id="A0A917BB72"/>
<accession>A0A917BB72</accession>
<dbReference type="InterPro" id="IPR051201">
    <property type="entry name" value="Chloro_Bact_Ser_Proteases"/>
</dbReference>
<dbReference type="Proteomes" id="UP000598775">
    <property type="component" value="Unassembled WGS sequence"/>
</dbReference>
<dbReference type="GO" id="GO:0004252">
    <property type="term" value="F:serine-type endopeptidase activity"/>
    <property type="evidence" value="ECO:0007669"/>
    <property type="project" value="InterPro"/>
</dbReference>
<sequence length="506" mass="47817">METPQPAADQPSPVQPVAPQQPEAVQVSSTPAEAAPVQPVAAYASQAEAPQAAPQTEAPQAAPQAQAAPQPQAAPQHTHANRTWRPRNFVILGAAAAALLVGGASVGATLATGIPFALNALSSKSSVVDSGTSGTSGSSNGGTTHGHGFGSGSGQSGSGSSGSNGLGFGNGSDGSGQSGSTGGGSGSSTSAATAATDAQAVGVVLINTQLQYENAAAAGTGIILTSDGEILTNNHVVEGSTSISVTVASTGKTYTATVVGTDATDDVAVLKLDGASGLTTAKVDTSGALAANDAVTGVGNAGGTGALSAAVGTVDALNQSVTTEAEGSAASETLSGMIQVSADIEAGDSGGPLLDSDGEVVGIDTAASSGSSDVTGFAIPINTALGIAKQILSGTSSSSIILGYPAFLGIEVGSADSGLGAQGGATSGSTAGAPVAGVIDGTPAASAGIVAGDTITSVNGKAVASGTDLTSTLRSFKPGDSVTIGYTDASGAAQTAKVTLVQGPAA</sequence>
<dbReference type="SMART" id="SM00228">
    <property type="entry name" value="PDZ"/>
    <property type="match status" value="1"/>
</dbReference>
<reference evidence="6 7" key="1">
    <citation type="journal article" date="2014" name="Int. J. Syst. Evol. Microbiol.">
        <title>Complete genome sequence of Corynebacterium casei LMG S-19264T (=DSM 44701T), isolated from a smear-ripened cheese.</title>
        <authorList>
            <consortium name="US DOE Joint Genome Institute (JGI-PGF)"/>
            <person name="Walter F."/>
            <person name="Albersmeier A."/>
            <person name="Kalinowski J."/>
            <person name="Ruckert C."/>
        </authorList>
    </citation>
    <scope>NUCLEOTIDE SEQUENCE [LARGE SCALE GENOMIC DNA]</scope>
    <source>
        <strain evidence="6 7">CGMCC 1.12976</strain>
    </source>
</reference>
<dbReference type="InterPro" id="IPR001478">
    <property type="entry name" value="PDZ"/>
</dbReference>
<keyword evidence="4" id="KW-1133">Transmembrane helix</keyword>
<feature type="transmembrane region" description="Helical" evidence="4">
    <location>
        <begin position="89"/>
        <end position="118"/>
    </location>
</feature>
<feature type="compositionally biased region" description="Low complexity" evidence="3">
    <location>
        <begin position="127"/>
        <end position="138"/>
    </location>
</feature>
<keyword evidence="4" id="KW-0812">Transmembrane</keyword>
<proteinExistence type="predicted"/>
<name>A0A917BB72_9MICO</name>
<evidence type="ECO:0000313" key="6">
    <source>
        <dbReference type="EMBL" id="GGF33634.1"/>
    </source>
</evidence>
<dbReference type="SUPFAM" id="SSF50156">
    <property type="entry name" value="PDZ domain-like"/>
    <property type="match status" value="1"/>
</dbReference>